<dbReference type="SUPFAM" id="SSF55073">
    <property type="entry name" value="Nucleotide cyclase"/>
    <property type="match status" value="1"/>
</dbReference>
<sequence>MSRKSPPSRLYFELLAALGGFVVVPAALVIGWIGAALPPFDSASGIVSPGGEAAAVAVVLALGTAGYAAYSRQLVNRRIERPLRQFHETLEDISEGFLPDEMPEAAFRDAEEGIARAFRQVVAIHHMMVKNVDNLEKGYEEERLAKLKQVELTNAYERFVPHELLSFLRKDSITQVKLGDHVLLDMTVLFSDMRSFTTLSEKITPEQNFRFLNEYLMAMEPVVKRHGGFIDKYIGDAIMALFHPGADEAVRAAVAMMEELGRINAGRSASGYEPLRIGIGLNTGALMLGIVGGENRMEGTVIGDAVNLASRMEELNKIYGTSVLVSEHTANRLRRPGDFRIRKLDRVTVKGKTEPIGIYEVFDADPDESRSAKLATRESFERAVAAFHEGRTAEAGTLFEAIAGQNPHDRAARLYADRCRAPTIGLRGLTKEEDPS</sequence>
<organism evidence="4 5">
    <name type="scientific">Paenibacillus flagellatus</name>
    <dbReference type="NCBI Taxonomy" id="2211139"/>
    <lineage>
        <taxon>Bacteria</taxon>
        <taxon>Bacillati</taxon>
        <taxon>Bacillota</taxon>
        <taxon>Bacilli</taxon>
        <taxon>Bacillales</taxon>
        <taxon>Paenibacillaceae</taxon>
        <taxon>Paenibacillus</taxon>
    </lineage>
</organism>
<feature type="transmembrane region" description="Helical" evidence="2">
    <location>
        <begin position="53"/>
        <end position="70"/>
    </location>
</feature>
<keyword evidence="2" id="KW-0472">Membrane</keyword>
<dbReference type="OrthoDB" id="9801841at2"/>
<reference evidence="4 5" key="1">
    <citation type="submission" date="2018-05" db="EMBL/GenBank/DDBJ databases">
        <title>Paenibacillus flagellatus sp. nov., isolated from selenium mineral soil.</title>
        <authorList>
            <person name="Dai X."/>
        </authorList>
    </citation>
    <scope>NUCLEOTIDE SEQUENCE [LARGE SCALE GENOMIC DNA]</scope>
    <source>
        <strain evidence="4 5">DXL2</strain>
    </source>
</reference>
<dbReference type="PANTHER" id="PTHR43081">
    <property type="entry name" value="ADENYLATE CYCLASE, TERMINAL-DIFFERENTIATION SPECIFIC-RELATED"/>
    <property type="match status" value="1"/>
</dbReference>
<dbReference type="Pfam" id="PF00211">
    <property type="entry name" value="Guanylate_cyc"/>
    <property type="match status" value="1"/>
</dbReference>
<keyword evidence="5" id="KW-1185">Reference proteome</keyword>
<evidence type="ECO:0000259" key="3">
    <source>
        <dbReference type="PROSITE" id="PS50125"/>
    </source>
</evidence>
<dbReference type="EMBL" id="QJVJ01000008">
    <property type="protein sequence ID" value="PYI52958.1"/>
    <property type="molecule type" value="Genomic_DNA"/>
</dbReference>
<dbReference type="Proteomes" id="UP000247476">
    <property type="component" value="Unassembled WGS sequence"/>
</dbReference>
<evidence type="ECO:0000313" key="4">
    <source>
        <dbReference type="EMBL" id="PYI52958.1"/>
    </source>
</evidence>
<dbReference type="InterPro" id="IPR001054">
    <property type="entry name" value="A/G_cyclase"/>
</dbReference>
<protein>
    <recommendedName>
        <fullName evidence="3">Guanylate cyclase domain-containing protein</fullName>
    </recommendedName>
</protein>
<gene>
    <name evidence="4" type="ORF">DLM86_18335</name>
</gene>
<keyword evidence="2" id="KW-1133">Transmembrane helix</keyword>
<dbReference type="SMART" id="SM00044">
    <property type="entry name" value="CYCc"/>
    <property type="match status" value="1"/>
</dbReference>
<comment type="caution">
    <text evidence="4">The sequence shown here is derived from an EMBL/GenBank/DDBJ whole genome shotgun (WGS) entry which is preliminary data.</text>
</comment>
<evidence type="ECO:0000256" key="2">
    <source>
        <dbReference type="SAM" id="Phobius"/>
    </source>
</evidence>
<dbReference type="AlphaFoldDB" id="A0A2V5K1G0"/>
<comment type="similarity">
    <text evidence="1">Belongs to the adenylyl cyclase class-3 family.</text>
</comment>
<dbReference type="GO" id="GO:0035556">
    <property type="term" value="P:intracellular signal transduction"/>
    <property type="evidence" value="ECO:0007669"/>
    <property type="project" value="InterPro"/>
</dbReference>
<dbReference type="InterPro" id="IPR050697">
    <property type="entry name" value="Adenylyl/Guanylyl_Cyclase_3/4"/>
</dbReference>
<evidence type="ECO:0000313" key="5">
    <source>
        <dbReference type="Proteomes" id="UP000247476"/>
    </source>
</evidence>
<name>A0A2V5K1G0_9BACL</name>
<feature type="domain" description="Guanylate cyclase" evidence="3">
    <location>
        <begin position="187"/>
        <end position="313"/>
    </location>
</feature>
<dbReference type="GO" id="GO:0004016">
    <property type="term" value="F:adenylate cyclase activity"/>
    <property type="evidence" value="ECO:0007669"/>
    <property type="project" value="UniProtKB-ARBA"/>
</dbReference>
<dbReference type="PROSITE" id="PS50125">
    <property type="entry name" value="GUANYLATE_CYCLASE_2"/>
    <property type="match status" value="1"/>
</dbReference>
<dbReference type="InterPro" id="IPR029787">
    <property type="entry name" value="Nucleotide_cyclase"/>
</dbReference>
<dbReference type="Gene3D" id="3.30.70.1230">
    <property type="entry name" value="Nucleotide cyclase"/>
    <property type="match status" value="1"/>
</dbReference>
<accession>A0A2V5K1G0</accession>
<keyword evidence="2" id="KW-0812">Transmembrane</keyword>
<dbReference type="CDD" id="cd07302">
    <property type="entry name" value="CHD"/>
    <property type="match status" value="1"/>
</dbReference>
<feature type="transmembrane region" description="Helical" evidence="2">
    <location>
        <begin position="12"/>
        <end position="33"/>
    </location>
</feature>
<proteinExistence type="inferred from homology"/>
<dbReference type="PANTHER" id="PTHR43081:SF1">
    <property type="entry name" value="ADENYLATE CYCLASE, TERMINAL-DIFFERENTIATION SPECIFIC"/>
    <property type="match status" value="1"/>
</dbReference>
<evidence type="ECO:0000256" key="1">
    <source>
        <dbReference type="ARBA" id="ARBA00005381"/>
    </source>
</evidence>
<dbReference type="RefSeq" id="WP_110841507.1">
    <property type="nucleotide sequence ID" value="NZ_QJVJ01000008.1"/>
</dbReference>
<dbReference type="GO" id="GO:0006171">
    <property type="term" value="P:cAMP biosynthetic process"/>
    <property type="evidence" value="ECO:0007669"/>
    <property type="project" value="TreeGrafter"/>
</dbReference>